<keyword evidence="2" id="KW-1185">Reference proteome</keyword>
<dbReference type="Proteomes" id="UP001596915">
    <property type="component" value="Unassembled WGS sequence"/>
</dbReference>
<evidence type="ECO:0000313" key="2">
    <source>
        <dbReference type="Proteomes" id="UP001596915"/>
    </source>
</evidence>
<accession>A0ABW2WR72</accession>
<organism evidence="1 2">
    <name type="scientific">Streptomyces sanglieri</name>
    <dbReference type="NCBI Taxonomy" id="193460"/>
    <lineage>
        <taxon>Bacteria</taxon>
        <taxon>Bacillati</taxon>
        <taxon>Actinomycetota</taxon>
        <taxon>Actinomycetes</taxon>
        <taxon>Kitasatosporales</taxon>
        <taxon>Streptomycetaceae</taxon>
        <taxon>Streptomyces</taxon>
    </lineage>
</organism>
<protein>
    <submittedName>
        <fullName evidence="1">Uncharacterized protein</fullName>
    </submittedName>
</protein>
<gene>
    <name evidence="1" type="ORF">ACFQ2K_16020</name>
</gene>
<evidence type="ECO:0000313" key="1">
    <source>
        <dbReference type="EMBL" id="MFD0624056.1"/>
    </source>
</evidence>
<reference evidence="2" key="1">
    <citation type="journal article" date="2019" name="Int. J. Syst. Evol. Microbiol.">
        <title>The Global Catalogue of Microorganisms (GCM) 10K type strain sequencing project: providing services to taxonomists for standard genome sequencing and annotation.</title>
        <authorList>
            <consortium name="The Broad Institute Genomics Platform"/>
            <consortium name="The Broad Institute Genome Sequencing Center for Infectious Disease"/>
            <person name="Wu L."/>
            <person name="Ma J."/>
        </authorList>
    </citation>
    <scope>NUCLEOTIDE SEQUENCE [LARGE SCALE GENOMIC DNA]</scope>
    <source>
        <strain evidence="2">JCM 12607</strain>
    </source>
</reference>
<name>A0ABW2WR72_9ACTN</name>
<proteinExistence type="predicted"/>
<dbReference type="EMBL" id="JBHTGL010000008">
    <property type="protein sequence ID" value="MFD0624056.1"/>
    <property type="molecule type" value="Genomic_DNA"/>
</dbReference>
<comment type="caution">
    <text evidence="1">The sequence shown here is derived from an EMBL/GenBank/DDBJ whole genome shotgun (WGS) entry which is preliminary data.</text>
</comment>
<sequence>MPRLAGRRLRGEQFPLDLEQGVRACATGNDVLNSRRHFRAWSPAR</sequence>